<feature type="domain" description="DUF4007" evidence="1">
    <location>
        <begin position="3"/>
        <end position="282"/>
    </location>
</feature>
<dbReference type="OrthoDB" id="747541at2"/>
<evidence type="ECO:0000313" key="3">
    <source>
        <dbReference type="Proteomes" id="UP000279911"/>
    </source>
</evidence>
<dbReference type="RefSeq" id="WP_125478552.1">
    <property type="nucleotide sequence ID" value="NZ_RSFW01000006.1"/>
</dbReference>
<accession>A0A427TVW0</accession>
<sequence>MAYGRHESFYLRNKWISKGLRYVSNNNNFFYDKDNFEKIGLGKNMVRSLRFWLTALNLIEENNKKHTLTPLGEIIFNKDRLLERPSTVAILHSELLLNKGDTATVFNWFFTKYNETISTKAELRAAFKEWVNIKEPKGVSDRSLNRDIDVLVQLYTKEAIESDPEDTIFSPFTTLHLLKEERSGDKSDTIRKNSIYYESGDLTAFYYTLIRYAKQEKVEYVQLDEILTHDTLWGKVFNLSKTEAIDILNSLTSHRKYPIEYVRTNNLDNVKIPQITELQFLKHNYR</sequence>
<dbReference type="InterPro" id="IPR025248">
    <property type="entry name" value="DUF4007"/>
</dbReference>
<reference evidence="3" key="1">
    <citation type="submission" date="2018-12" db="EMBL/GenBank/DDBJ databases">
        <title>Bacillus chawlae sp. nov., Bacillus glennii sp. nov., and Bacillus saganii sp. nov. Isolated from the Vehicle Assembly Building at Kennedy Space Center where the Viking Spacecraft were Assembled.</title>
        <authorList>
            <person name="Seuylemezian A."/>
            <person name="Vaishampayan P."/>
        </authorList>
    </citation>
    <scope>NUCLEOTIDE SEQUENCE [LARGE SCALE GENOMIC DNA]</scope>
    <source>
        <strain evidence="3">DSM 13966</strain>
    </source>
</reference>
<name>A0A427TVW0_9BACI</name>
<dbReference type="EMBL" id="RSFW01000006">
    <property type="protein sequence ID" value="RSD28589.1"/>
    <property type="molecule type" value="Genomic_DNA"/>
</dbReference>
<gene>
    <name evidence="2" type="ORF">EJA10_03125</name>
</gene>
<protein>
    <submittedName>
        <fullName evidence="2">DUF4007 family protein</fullName>
    </submittedName>
</protein>
<dbReference type="AlphaFoldDB" id="A0A427TVW0"/>
<dbReference type="Pfam" id="PF13182">
    <property type="entry name" value="DUF4007"/>
    <property type="match status" value="1"/>
</dbReference>
<dbReference type="Proteomes" id="UP000279911">
    <property type="component" value="Unassembled WGS sequence"/>
</dbReference>
<evidence type="ECO:0000313" key="2">
    <source>
        <dbReference type="EMBL" id="RSD28589.1"/>
    </source>
</evidence>
<organism evidence="2 3">
    <name type="scientific">Mesobacillus subterraneus</name>
    <dbReference type="NCBI Taxonomy" id="285983"/>
    <lineage>
        <taxon>Bacteria</taxon>
        <taxon>Bacillati</taxon>
        <taxon>Bacillota</taxon>
        <taxon>Bacilli</taxon>
        <taxon>Bacillales</taxon>
        <taxon>Bacillaceae</taxon>
        <taxon>Mesobacillus</taxon>
    </lineage>
</organism>
<evidence type="ECO:0000259" key="1">
    <source>
        <dbReference type="Pfam" id="PF13182"/>
    </source>
</evidence>
<proteinExistence type="predicted"/>
<comment type="caution">
    <text evidence="2">The sequence shown here is derived from an EMBL/GenBank/DDBJ whole genome shotgun (WGS) entry which is preliminary data.</text>
</comment>